<evidence type="ECO:0000313" key="2">
    <source>
        <dbReference type="Proteomes" id="UP001328107"/>
    </source>
</evidence>
<reference evidence="2" key="1">
    <citation type="submission" date="2022-10" db="EMBL/GenBank/DDBJ databases">
        <title>Genome assembly of Pristionchus species.</title>
        <authorList>
            <person name="Yoshida K."/>
            <person name="Sommer R.J."/>
        </authorList>
    </citation>
    <scope>NUCLEOTIDE SEQUENCE [LARGE SCALE GENOMIC DNA]</scope>
    <source>
        <strain evidence="2">RS5460</strain>
    </source>
</reference>
<dbReference type="AlphaFoldDB" id="A0AAN4ZJ15"/>
<comment type="caution">
    <text evidence="1">The sequence shown here is derived from an EMBL/GenBank/DDBJ whole genome shotgun (WGS) entry which is preliminary data.</text>
</comment>
<proteinExistence type="predicted"/>
<gene>
    <name evidence="1" type="ORF">PMAYCL1PPCAC_10944</name>
</gene>
<evidence type="ECO:0000313" key="1">
    <source>
        <dbReference type="EMBL" id="GMR40749.1"/>
    </source>
</evidence>
<organism evidence="1 2">
    <name type="scientific">Pristionchus mayeri</name>
    <dbReference type="NCBI Taxonomy" id="1317129"/>
    <lineage>
        <taxon>Eukaryota</taxon>
        <taxon>Metazoa</taxon>
        <taxon>Ecdysozoa</taxon>
        <taxon>Nematoda</taxon>
        <taxon>Chromadorea</taxon>
        <taxon>Rhabditida</taxon>
        <taxon>Rhabditina</taxon>
        <taxon>Diplogasteromorpha</taxon>
        <taxon>Diplogasteroidea</taxon>
        <taxon>Neodiplogasteridae</taxon>
        <taxon>Pristionchus</taxon>
    </lineage>
</organism>
<sequence>CYNGDWISTAMDIDVDLTKRMTGNTSCVKPKACSVPPLTFIDLPCPVTVSTCELPYRIFELIDSGINVKLRCRFNGKLHDQSGNPIDEDVVCNSTTGAWKTNSGNTIYAAFCAG</sequence>
<keyword evidence="2" id="KW-1185">Reference proteome</keyword>
<dbReference type="Proteomes" id="UP001328107">
    <property type="component" value="Unassembled WGS sequence"/>
</dbReference>
<accession>A0AAN4ZJ15</accession>
<protein>
    <submittedName>
        <fullName evidence="1">Uncharacterized protein</fullName>
    </submittedName>
</protein>
<feature type="non-terminal residue" evidence="1">
    <location>
        <position position="1"/>
    </location>
</feature>
<name>A0AAN4ZJ15_9BILA</name>
<dbReference type="EMBL" id="BTRK01000003">
    <property type="protein sequence ID" value="GMR40749.1"/>
    <property type="molecule type" value="Genomic_DNA"/>
</dbReference>